<gene>
    <name evidence="2" type="ORF">F8154_08095</name>
</gene>
<dbReference type="InterPro" id="IPR032774">
    <property type="entry name" value="WG_beta_rep"/>
</dbReference>
<sequence>MNKGDTVVKFKYGKLLVVTVMIFVVWMIYKASLDEYIYEDASVFFDDGIAIIQIDGLYGCIDINGEILLAPQFEDIHYASKNYIQIKKMDIMGL</sequence>
<evidence type="ECO:0000313" key="2">
    <source>
        <dbReference type="EMBL" id="KAB3534813.1"/>
    </source>
</evidence>
<evidence type="ECO:0000256" key="1">
    <source>
        <dbReference type="SAM" id="Phobius"/>
    </source>
</evidence>
<dbReference type="Proteomes" id="UP000432715">
    <property type="component" value="Unassembled WGS sequence"/>
</dbReference>
<keyword evidence="1" id="KW-0812">Transmembrane</keyword>
<keyword evidence="1" id="KW-0472">Membrane</keyword>
<accession>A0A6I0F8I1</accession>
<keyword evidence="1" id="KW-1133">Transmembrane helix</keyword>
<dbReference type="Pfam" id="PF14903">
    <property type="entry name" value="WG_beta_rep"/>
    <property type="match status" value="1"/>
</dbReference>
<dbReference type="EMBL" id="WBZC01000025">
    <property type="protein sequence ID" value="KAB3534813.1"/>
    <property type="molecule type" value="Genomic_DNA"/>
</dbReference>
<protein>
    <submittedName>
        <fullName evidence="2">WG repeat-containing protein</fullName>
    </submittedName>
</protein>
<keyword evidence="3" id="KW-1185">Reference proteome</keyword>
<feature type="transmembrane region" description="Helical" evidence="1">
    <location>
        <begin position="12"/>
        <end position="29"/>
    </location>
</feature>
<dbReference type="AlphaFoldDB" id="A0A6I0F8I1"/>
<evidence type="ECO:0000313" key="3">
    <source>
        <dbReference type="Proteomes" id="UP000432715"/>
    </source>
</evidence>
<name>A0A6I0F8I1_9FIRM</name>
<comment type="caution">
    <text evidence="2">The sequence shown here is derived from an EMBL/GenBank/DDBJ whole genome shotgun (WGS) entry which is preliminary data.</text>
</comment>
<organism evidence="2 3">
    <name type="scientific">Alkaliphilus pronyensis</name>
    <dbReference type="NCBI Taxonomy" id="1482732"/>
    <lineage>
        <taxon>Bacteria</taxon>
        <taxon>Bacillati</taxon>
        <taxon>Bacillota</taxon>
        <taxon>Clostridia</taxon>
        <taxon>Peptostreptococcales</taxon>
        <taxon>Natronincolaceae</taxon>
        <taxon>Alkaliphilus</taxon>
    </lineage>
</organism>
<proteinExistence type="predicted"/>
<reference evidence="2 3" key="1">
    <citation type="submission" date="2019-10" db="EMBL/GenBank/DDBJ databases">
        <title>Alkaliphilus serpentinus sp. nov. and Alkaliphilus pronyensis sp. nov., two novel anaerobic alkaliphilic species isolated from the serpentinized-hosted hydrothermal field of the Prony Bay (New Caledonia).</title>
        <authorList>
            <person name="Postec A."/>
        </authorList>
    </citation>
    <scope>NUCLEOTIDE SEQUENCE [LARGE SCALE GENOMIC DNA]</scope>
    <source>
        <strain evidence="2 3">LacV</strain>
    </source>
</reference>